<dbReference type="RefSeq" id="XP_062677214.1">
    <property type="nucleotide sequence ID" value="XM_062823637.1"/>
</dbReference>
<dbReference type="Proteomes" id="UP001278500">
    <property type="component" value="Unassembled WGS sequence"/>
</dbReference>
<organism evidence="2 3">
    <name type="scientific">Neurospora tetraspora</name>
    <dbReference type="NCBI Taxonomy" id="94610"/>
    <lineage>
        <taxon>Eukaryota</taxon>
        <taxon>Fungi</taxon>
        <taxon>Dikarya</taxon>
        <taxon>Ascomycota</taxon>
        <taxon>Pezizomycotina</taxon>
        <taxon>Sordariomycetes</taxon>
        <taxon>Sordariomycetidae</taxon>
        <taxon>Sordariales</taxon>
        <taxon>Sordariaceae</taxon>
        <taxon>Neurospora</taxon>
    </lineage>
</organism>
<keyword evidence="3" id="KW-1185">Reference proteome</keyword>
<keyword evidence="1" id="KW-0812">Transmembrane</keyword>
<evidence type="ECO:0000313" key="3">
    <source>
        <dbReference type="Proteomes" id="UP001278500"/>
    </source>
</evidence>
<evidence type="ECO:0000256" key="1">
    <source>
        <dbReference type="SAM" id="Phobius"/>
    </source>
</evidence>
<proteinExistence type="predicted"/>
<evidence type="ECO:0000313" key="2">
    <source>
        <dbReference type="EMBL" id="KAK3335048.1"/>
    </source>
</evidence>
<protein>
    <submittedName>
        <fullName evidence="2">Uncharacterized protein</fullName>
    </submittedName>
</protein>
<comment type="caution">
    <text evidence="2">The sequence shown here is derived from an EMBL/GenBank/DDBJ whole genome shotgun (WGS) entry which is preliminary data.</text>
</comment>
<dbReference type="EMBL" id="JAUEPP010000009">
    <property type="protein sequence ID" value="KAK3335048.1"/>
    <property type="molecule type" value="Genomic_DNA"/>
</dbReference>
<dbReference type="AlphaFoldDB" id="A0AAE0J180"/>
<reference evidence="2" key="2">
    <citation type="submission" date="2023-06" db="EMBL/GenBank/DDBJ databases">
        <authorList>
            <consortium name="Lawrence Berkeley National Laboratory"/>
            <person name="Haridas S."/>
            <person name="Hensen N."/>
            <person name="Bonometti L."/>
            <person name="Westerberg I."/>
            <person name="Brannstrom I.O."/>
            <person name="Guillou S."/>
            <person name="Cros-Aarteil S."/>
            <person name="Calhoun S."/>
            <person name="Kuo A."/>
            <person name="Mondo S."/>
            <person name="Pangilinan J."/>
            <person name="Riley R."/>
            <person name="Labutti K."/>
            <person name="Andreopoulos B."/>
            <person name="Lipzen A."/>
            <person name="Chen C."/>
            <person name="Yanf M."/>
            <person name="Daum C."/>
            <person name="Ng V."/>
            <person name="Clum A."/>
            <person name="Steindorff A."/>
            <person name="Ohm R."/>
            <person name="Martin F."/>
            <person name="Silar P."/>
            <person name="Natvig D."/>
            <person name="Lalanne C."/>
            <person name="Gautier V."/>
            <person name="Ament-Velasquez S.L."/>
            <person name="Kruys A."/>
            <person name="Hutchinson M.I."/>
            <person name="Powell A.J."/>
            <person name="Barry K."/>
            <person name="Miller A.N."/>
            <person name="Grigoriev I.V."/>
            <person name="Debuchy R."/>
            <person name="Gladieux P."/>
            <person name="Thoren M.H."/>
            <person name="Johannesson H."/>
        </authorList>
    </citation>
    <scope>NUCLEOTIDE SEQUENCE</scope>
    <source>
        <strain evidence="2">CBS 560.94</strain>
    </source>
</reference>
<keyword evidence="1" id="KW-0472">Membrane</keyword>
<gene>
    <name evidence="2" type="ORF">B0H65DRAFT_340636</name>
</gene>
<name>A0AAE0J180_9PEZI</name>
<reference evidence="2" key="1">
    <citation type="journal article" date="2023" name="Mol. Phylogenet. Evol.">
        <title>Genome-scale phylogeny and comparative genomics of the fungal order Sordariales.</title>
        <authorList>
            <person name="Hensen N."/>
            <person name="Bonometti L."/>
            <person name="Westerberg I."/>
            <person name="Brannstrom I.O."/>
            <person name="Guillou S."/>
            <person name="Cros-Aarteil S."/>
            <person name="Calhoun S."/>
            <person name="Haridas S."/>
            <person name="Kuo A."/>
            <person name="Mondo S."/>
            <person name="Pangilinan J."/>
            <person name="Riley R."/>
            <person name="LaButti K."/>
            <person name="Andreopoulos B."/>
            <person name="Lipzen A."/>
            <person name="Chen C."/>
            <person name="Yan M."/>
            <person name="Daum C."/>
            <person name="Ng V."/>
            <person name="Clum A."/>
            <person name="Steindorff A."/>
            <person name="Ohm R.A."/>
            <person name="Martin F."/>
            <person name="Silar P."/>
            <person name="Natvig D.O."/>
            <person name="Lalanne C."/>
            <person name="Gautier V."/>
            <person name="Ament-Velasquez S.L."/>
            <person name="Kruys A."/>
            <person name="Hutchinson M.I."/>
            <person name="Powell A.J."/>
            <person name="Barry K."/>
            <person name="Miller A.N."/>
            <person name="Grigoriev I.V."/>
            <person name="Debuchy R."/>
            <person name="Gladieux P."/>
            <person name="Hiltunen Thoren M."/>
            <person name="Johannesson H."/>
        </authorList>
    </citation>
    <scope>NUCLEOTIDE SEQUENCE</scope>
    <source>
        <strain evidence="2">CBS 560.94</strain>
    </source>
</reference>
<dbReference type="GeneID" id="87860791"/>
<accession>A0AAE0J180</accession>
<feature type="transmembrane region" description="Helical" evidence="1">
    <location>
        <begin position="99"/>
        <end position="118"/>
    </location>
</feature>
<keyword evidence="1" id="KW-1133">Transmembrane helix</keyword>
<sequence length="143" mass="16147">MAFSLYQRHSKAYVLITQTFVIHHLITSRLAEHPFCTSDITLGMKSVVHVFGVVGRQVCERQVVLTSILEGVCLTLTICYSVLLLLFSHAHLPVQASSLPPSSAFSLSIVIPVLLYLLQNPRPCQQEYDRVWIEGFYVKEVFP</sequence>
<feature type="transmembrane region" description="Helical" evidence="1">
    <location>
        <begin position="63"/>
        <end position="87"/>
    </location>
</feature>